<keyword evidence="1" id="KW-1133">Transmembrane helix</keyword>
<organism evidence="2 3">
    <name type="scientific">Streptomyces pathocidini</name>
    <dbReference type="NCBI Taxonomy" id="1650571"/>
    <lineage>
        <taxon>Bacteria</taxon>
        <taxon>Bacillati</taxon>
        <taxon>Actinomycetota</taxon>
        <taxon>Actinomycetes</taxon>
        <taxon>Kitasatosporales</taxon>
        <taxon>Streptomycetaceae</taxon>
        <taxon>Streptomyces</taxon>
    </lineage>
</organism>
<feature type="transmembrane region" description="Helical" evidence="1">
    <location>
        <begin position="31"/>
        <end position="49"/>
    </location>
</feature>
<keyword evidence="1" id="KW-0812">Transmembrane</keyword>
<sequence length="205" mass="23036">MSEAPQVTTPPHTVGAREVLKRNYLRLTKDLAVRMVVTTILIAIPVTLAKLDISESPILSLFSVAAVLVFMYTAYRFIFGIYMGKCRKILRHYPLEFRPRIIKKESSWTKYGDRFTMRIADDKPGTAPLMRAVKGVGGRGWPKGTEGGVWVAGDAAFGGVVVVPGSYEMLFFQPARWDKHAQERGQAGAERLARARQARIERRRL</sequence>
<keyword evidence="3" id="KW-1185">Reference proteome</keyword>
<comment type="caution">
    <text evidence="2">The sequence shown here is derived from an EMBL/GenBank/DDBJ whole genome shotgun (WGS) entry which is preliminary data.</text>
</comment>
<evidence type="ECO:0000313" key="3">
    <source>
        <dbReference type="Proteomes" id="UP001611548"/>
    </source>
</evidence>
<accession>A0ABW7URM9</accession>
<evidence type="ECO:0000313" key="2">
    <source>
        <dbReference type="EMBL" id="MFI1965274.1"/>
    </source>
</evidence>
<proteinExistence type="predicted"/>
<keyword evidence="1" id="KW-0472">Membrane</keyword>
<dbReference type="RefSeq" id="WP_055470735.1">
    <property type="nucleotide sequence ID" value="NZ_JBIRWE010000005.1"/>
</dbReference>
<evidence type="ECO:0000256" key="1">
    <source>
        <dbReference type="SAM" id="Phobius"/>
    </source>
</evidence>
<reference evidence="2 3" key="1">
    <citation type="submission" date="2024-10" db="EMBL/GenBank/DDBJ databases">
        <title>The Natural Products Discovery Center: Release of the First 8490 Sequenced Strains for Exploring Actinobacteria Biosynthetic Diversity.</title>
        <authorList>
            <person name="Kalkreuter E."/>
            <person name="Kautsar S.A."/>
            <person name="Yang D."/>
            <person name="Bader C.D."/>
            <person name="Teijaro C.N."/>
            <person name="Fluegel L."/>
            <person name="Davis C.M."/>
            <person name="Simpson J.R."/>
            <person name="Lauterbach L."/>
            <person name="Steele A.D."/>
            <person name="Gui C."/>
            <person name="Meng S."/>
            <person name="Li G."/>
            <person name="Viehrig K."/>
            <person name="Ye F."/>
            <person name="Su P."/>
            <person name="Kiefer A.F."/>
            <person name="Nichols A."/>
            <person name="Cepeda A.J."/>
            <person name="Yan W."/>
            <person name="Fan B."/>
            <person name="Jiang Y."/>
            <person name="Adhikari A."/>
            <person name="Zheng C.-J."/>
            <person name="Schuster L."/>
            <person name="Cowan T.M."/>
            <person name="Smanski M.J."/>
            <person name="Chevrette M.G."/>
            <person name="De Carvalho L.P.S."/>
            <person name="Shen B."/>
        </authorList>
    </citation>
    <scope>NUCLEOTIDE SEQUENCE [LARGE SCALE GENOMIC DNA]</scope>
    <source>
        <strain evidence="2 3">NPDC020327</strain>
    </source>
</reference>
<dbReference type="EMBL" id="JBIRWE010000005">
    <property type="protein sequence ID" value="MFI1965274.1"/>
    <property type="molecule type" value="Genomic_DNA"/>
</dbReference>
<name>A0ABW7URM9_9ACTN</name>
<feature type="transmembrane region" description="Helical" evidence="1">
    <location>
        <begin position="61"/>
        <end position="82"/>
    </location>
</feature>
<protein>
    <submittedName>
        <fullName evidence="2">Uncharacterized protein</fullName>
    </submittedName>
</protein>
<gene>
    <name evidence="2" type="ORF">ACH429_14375</name>
</gene>
<dbReference type="Proteomes" id="UP001611548">
    <property type="component" value="Unassembled WGS sequence"/>
</dbReference>